<dbReference type="GO" id="GO:0055085">
    <property type="term" value="P:transmembrane transport"/>
    <property type="evidence" value="ECO:0007669"/>
    <property type="project" value="InterPro"/>
</dbReference>
<keyword evidence="4 7" id="KW-0812">Transmembrane</keyword>
<reference evidence="11" key="1">
    <citation type="submission" date="2017-02" db="UniProtKB">
        <authorList>
            <consortium name="WormBaseParasite"/>
        </authorList>
    </citation>
    <scope>IDENTIFICATION</scope>
</reference>
<evidence type="ECO:0000256" key="2">
    <source>
        <dbReference type="ARBA" id="ARBA00006375"/>
    </source>
</evidence>
<dbReference type="WBParaSite" id="ASIM_0001621801-mRNA-1">
    <property type="protein sequence ID" value="ASIM_0001621801-mRNA-1"/>
    <property type="gene ID" value="ASIM_0001621801"/>
</dbReference>
<dbReference type="SUPFAM" id="SSF103506">
    <property type="entry name" value="Mitochondrial carrier"/>
    <property type="match status" value="1"/>
</dbReference>
<evidence type="ECO:0000313" key="9">
    <source>
        <dbReference type="EMBL" id="VDK55671.1"/>
    </source>
</evidence>
<evidence type="ECO:0000256" key="5">
    <source>
        <dbReference type="ARBA" id="ARBA00022737"/>
    </source>
</evidence>
<name>A0A0M3K5H7_ANISI</name>
<evidence type="ECO:0000256" key="8">
    <source>
        <dbReference type="RuleBase" id="RU000488"/>
    </source>
</evidence>
<evidence type="ECO:0000313" key="11">
    <source>
        <dbReference type="WBParaSite" id="ASIM_0001621801-mRNA-1"/>
    </source>
</evidence>
<reference evidence="9 10" key="2">
    <citation type="submission" date="2018-11" db="EMBL/GenBank/DDBJ databases">
        <authorList>
            <consortium name="Pathogen Informatics"/>
        </authorList>
    </citation>
    <scope>NUCLEOTIDE SEQUENCE [LARGE SCALE GENOMIC DNA]</scope>
</reference>
<organism evidence="11">
    <name type="scientific">Anisakis simplex</name>
    <name type="common">Herring worm</name>
    <dbReference type="NCBI Taxonomy" id="6269"/>
    <lineage>
        <taxon>Eukaryota</taxon>
        <taxon>Metazoa</taxon>
        <taxon>Ecdysozoa</taxon>
        <taxon>Nematoda</taxon>
        <taxon>Chromadorea</taxon>
        <taxon>Rhabditida</taxon>
        <taxon>Spirurina</taxon>
        <taxon>Ascaridomorpha</taxon>
        <taxon>Ascaridoidea</taxon>
        <taxon>Anisakidae</taxon>
        <taxon>Anisakis</taxon>
        <taxon>Anisakis simplex complex</taxon>
    </lineage>
</organism>
<dbReference type="PANTHER" id="PTHR24089">
    <property type="entry name" value="SOLUTE CARRIER FAMILY 25"/>
    <property type="match status" value="1"/>
</dbReference>
<accession>A0A0M3K5H7</accession>
<evidence type="ECO:0000256" key="6">
    <source>
        <dbReference type="ARBA" id="ARBA00023136"/>
    </source>
</evidence>
<evidence type="ECO:0000256" key="7">
    <source>
        <dbReference type="PROSITE-ProRule" id="PRU00282"/>
    </source>
</evidence>
<dbReference type="AlphaFoldDB" id="A0A0M3K5H7"/>
<feature type="repeat" description="Solcar" evidence="7">
    <location>
        <begin position="15"/>
        <end position="102"/>
    </location>
</feature>
<dbReference type="EMBL" id="UYRR01032447">
    <property type="protein sequence ID" value="VDK55671.1"/>
    <property type="molecule type" value="Genomic_DNA"/>
</dbReference>
<proteinExistence type="inferred from homology"/>
<dbReference type="InterPro" id="IPR018108">
    <property type="entry name" value="MCP_transmembrane"/>
</dbReference>
<keyword evidence="6 7" id="KW-0472">Membrane</keyword>
<comment type="subcellular location">
    <subcellularLocation>
        <location evidence="1">Membrane</location>
        <topology evidence="1">Multi-pass membrane protein</topology>
    </subcellularLocation>
</comment>
<protein>
    <submittedName>
        <fullName evidence="11">Mitochondrial coenzyme A transporter SLC25A42 (inferred by orthology to a human protein)</fullName>
    </submittedName>
</protein>
<dbReference type="InterPro" id="IPR023395">
    <property type="entry name" value="MCP_dom_sf"/>
</dbReference>
<keyword evidence="3 8" id="KW-0813">Transport</keyword>
<feature type="repeat" description="Solcar" evidence="7">
    <location>
        <begin position="111"/>
        <end position="196"/>
    </location>
</feature>
<keyword evidence="10" id="KW-1185">Reference proteome</keyword>
<sequence>MSSPRPKETRKQSARSVFCALAAGAVAGAVAKTTIAPLDRTKINFQISSRRGYSFKAAVKFIKLTYQTTGFISLWRGNSATMVRVIPYASIQFASHEEYKRIMRVDKDGARTPVKRYVAGSLAAVTATICTYPLDTAKARLATSTKAEFVGLVDVFVKNYQRHGIGTFYRGMCAALAGVIPYAGASFFTFESLKILYQERTGHIVSPIYRLLFGAFAGLVGQSSSYPLDIVRRRMQTGRLPAGQNMLVSLYKIYKSEGIRRGWYKGLSMNWVKGPIAVGISFTVYDYALMYIKALMRVEQHLEEVVIKKVEEVEHSWNGHHHNSSFESDNNHKDNNIVIGNVKDSAKQSS</sequence>
<dbReference type="Proteomes" id="UP000267096">
    <property type="component" value="Unassembled WGS sequence"/>
</dbReference>
<dbReference type="Pfam" id="PF00153">
    <property type="entry name" value="Mito_carr"/>
    <property type="match status" value="3"/>
</dbReference>
<keyword evidence="5" id="KW-0677">Repeat</keyword>
<dbReference type="PROSITE" id="PS50920">
    <property type="entry name" value="SOLCAR"/>
    <property type="match status" value="3"/>
</dbReference>
<gene>
    <name evidence="9" type="ORF">ASIM_LOCUS15625</name>
</gene>
<dbReference type="OrthoDB" id="270584at2759"/>
<dbReference type="PRINTS" id="PR00926">
    <property type="entry name" value="MITOCARRIER"/>
</dbReference>
<dbReference type="Gene3D" id="1.50.40.10">
    <property type="entry name" value="Mitochondrial carrier domain"/>
    <property type="match status" value="1"/>
</dbReference>
<dbReference type="GO" id="GO:0016020">
    <property type="term" value="C:membrane"/>
    <property type="evidence" value="ECO:0007669"/>
    <property type="project" value="UniProtKB-SubCell"/>
</dbReference>
<evidence type="ECO:0000313" key="10">
    <source>
        <dbReference type="Proteomes" id="UP000267096"/>
    </source>
</evidence>
<evidence type="ECO:0000256" key="1">
    <source>
        <dbReference type="ARBA" id="ARBA00004141"/>
    </source>
</evidence>
<evidence type="ECO:0000256" key="4">
    <source>
        <dbReference type="ARBA" id="ARBA00022692"/>
    </source>
</evidence>
<comment type="similarity">
    <text evidence="2 8">Belongs to the mitochondrial carrier (TC 2.A.29) family.</text>
</comment>
<evidence type="ECO:0000256" key="3">
    <source>
        <dbReference type="ARBA" id="ARBA00022448"/>
    </source>
</evidence>
<dbReference type="InterPro" id="IPR002067">
    <property type="entry name" value="MCP"/>
</dbReference>
<feature type="repeat" description="Solcar" evidence="7">
    <location>
        <begin position="205"/>
        <end position="291"/>
    </location>
</feature>